<evidence type="ECO:0008006" key="4">
    <source>
        <dbReference type="Google" id="ProtNLM"/>
    </source>
</evidence>
<accession>A0ABN3MAD0</accession>
<name>A0ABN3MAD0_9MICO</name>
<evidence type="ECO:0000313" key="2">
    <source>
        <dbReference type="EMBL" id="GAA2497118.1"/>
    </source>
</evidence>
<evidence type="ECO:0000256" key="1">
    <source>
        <dbReference type="SAM" id="MobiDB-lite"/>
    </source>
</evidence>
<organism evidence="2 3">
    <name type="scientific">Terrabacter carboxydivorans</name>
    <dbReference type="NCBI Taxonomy" id="619730"/>
    <lineage>
        <taxon>Bacteria</taxon>
        <taxon>Bacillati</taxon>
        <taxon>Actinomycetota</taxon>
        <taxon>Actinomycetes</taxon>
        <taxon>Micrococcales</taxon>
        <taxon>Intrasporangiaceae</taxon>
        <taxon>Terrabacter</taxon>
    </lineage>
</organism>
<protein>
    <recommendedName>
        <fullName evidence="4">Plasmid replication, integration and excision activator</fullName>
    </recommendedName>
</protein>
<proteinExistence type="predicted"/>
<comment type="caution">
    <text evidence="2">The sequence shown here is derived from an EMBL/GenBank/DDBJ whole genome shotgun (WGS) entry which is preliminary data.</text>
</comment>
<dbReference type="RefSeq" id="WP_344256764.1">
    <property type="nucleotide sequence ID" value="NZ_BAAARE010000021.1"/>
</dbReference>
<dbReference type="Proteomes" id="UP001500730">
    <property type="component" value="Unassembled WGS sequence"/>
</dbReference>
<keyword evidence="3" id="KW-1185">Reference proteome</keyword>
<feature type="region of interest" description="Disordered" evidence="1">
    <location>
        <begin position="129"/>
        <end position="158"/>
    </location>
</feature>
<reference evidence="2 3" key="1">
    <citation type="journal article" date="2019" name="Int. J. Syst. Evol. Microbiol.">
        <title>The Global Catalogue of Microorganisms (GCM) 10K type strain sequencing project: providing services to taxonomists for standard genome sequencing and annotation.</title>
        <authorList>
            <consortium name="The Broad Institute Genomics Platform"/>
            <consortium name="The Broad Institute Genome Sequencing Center for Infectious Disease"/>
            <person name="Wu L."/>
            <person name="Ma J."/>
        </authorList>
    </citation>
    <scope>NUCLEOTIDE SEQUENCE [LARGE SCALE GENOMIC DNA]</scope>
    <source>
        <strain evidence="2 3">JCM 16259</strain>
    </source>
</reference>
<dbReference type="EMBL" id="BAAARE010000021">
    <property type="protein sequence ID" value="GAA2497118.1"/>
    <property type="molecule type" value="Genomic_DNA"/>
</dbReference>
<gene>
    <name evidence="2" type="ORF">GCM10009858_39240</name>
</gene>
<sequence length="158" mass="16851">MAMQRRFKVGFGDVFPNGAFLKGEVEPVLDFNQEKRADGSRPQQVDPETGLLVWQAIVLDADEAASKRETAVTVKFFAKVQPVPPENKTPFPWTPVEFVGLSALPWIEETGTGRSRISWSFRAESMIAPGATTTTSSQTSTGSTGTAGSGSASVKGAA</sequence>
<evidence type="ECO:0000313" key="3">
    <source>
        <dbReference type="Proteomes" id="UP001500730"/>
    </source>
</evidence>